<dbReference type="SUPFAM" id="SSF53474">
    <property type="entry name" value="alpha/beta-Hydrolases"/>
    <property type="match status" value="1"/>
</dbReference>
<dbReference type="PROSITE" id="PS00941">
    <property type="entry name" value="CARBOXYLESTERASE_B_2"/>
    <property type="match status" value="1"/>
</dbReference>
<protein>
    <recommendedName>
        <fullName evidence="3">Carboxylic ester hydrolase</fullName>
        <ecNumber evidence="3">3.1.1.-</ecNumber>
    </recommendedName>
</protein>
<dbReference type="InterPro" id="IPR019819">
    <property type="entry name" value="Carboxylesterase_B_CS"/>
</dbReference>
<feature type="signal peptide" evidence="3">
    <location>
        <begin position="1"/>
        <end position="16"/>
    </location>
</feature>
<dbReference type="EC" id="3.1.1.-" evidence="3"/>
<dbReference type="PROSITE" id="PS00122">
    <property type="entry name" value="CARBOXYLESTERASE_B_1"/>
    <property type="match status" value="1"/>
</dbReference>
<proteinExistence type="inferred from homology"/>
<dbReference type="AlphaFoldDB" id="A0A9Q9EQN3"/>
<dbReference type="OrthoDB" id="408631at2759"/>
<dbReference type="PANTHER" id="PTHR43918:SF4">
    <property type="entry name" value="CARBOXYLIC ESTER HYDROLASE"/>
    <property type="match status" value="1"/>
</dbReference>
<keyword evidence="3" id="KW-0732">Signal</keyword>
<reference evidence="5" key="1">
    <citation type="submission" date="2022-06" db="EMBL/GenBank/DDBJ databases">
        <title>Complete genome sequences of two strains of the flax pathogen Septoria linicola.</title>
        <authorList>
            <person name="Lapalu N."/>
            <person name="Simon A."/>
            <person name="Demenou B."/>
            <person name="Paumier D."/>
            <person name="Guillot M.-P."/>
            <person name="Gout L."/>
            <person name="Valade R."/>
        </authorList>
    </citation>
    <scope>NUCLEOTIDE SEQUENCE</scope>
    <source>
        <strain evidence="5">SE15195</strain>
    </source>
</reference>
<feature type="chain" id="PRO_5040541636" description="Carboxylic ester hydrolase" evidence="3">
    <location>
        <begin position="17"/>
        <end position="516"/>
    </location>
</feature>
<dbReference type="GO" id="GO:0052689">
    <property type="term" value="F:carboxylic ester hydrolase activity"/>
    <property type="evidence" value="ECO:0007669"/>
    <property type="project" value="TreeGrafter"/>
</dbReference>
<accession>A0A9Q9EQN3</accession>
<dbReference type="InterPro" id="IPR019826">
    <property type="entry name" value="Carboxylesterase_B_AS"/>
</dbReference>
<evidence type="ECO:0000256" key="3">
    <source>
        <dbReference type="RuleBase" id="RU361235"/>
    </source>
</evidence>
<dbReference type="Gene3D" id="3.40.50.1820">
    <property type="entry name" value="alpha/beta hydrolase"/>
    <property type="match status" value="2"/>
</dbReference>
<feature type="domain" description="Carboxylesterase type B" evidence="4">
    <location>
        <begin position="388"/>
        <end position="482"/>
    </location>
</feature>
<organism evidence="5 6">
    <name type="scientific">Septoria linicola</name>
    <dbReference type="NCBI Taxonomy" id="215465"/>
    <lineage>
        <taxon>Eukaryota</taxon>
        <taxon>Fungi</taxon>
        <taxon>Dikarya</taxon>
        <taxon>Ascomycota</taxon>
        <taxon>Pezizomycotina</taxon>
        <taxon>Dothideomycetes</taxon>
        <taxon>Dothideomycetidae</taxon>
        <taxon>Mycosphaerellales</taxon>
        <taxon>Mycosphaerellaceae</taxon>
        <taxon>Septoria</taxon>
    </lineage>
</organism>
<dbReference type="Proteomes" id="UP001056384">
    <property type="component" value="Chromosome 12"/>
</dbReference>
<sequence length="516" mass="56205">MHIFTALSSLLIVVDAGRPRPQHDELNISTTSGRVHGKIDRHLPNVRQFLGIPFAQPPVEELRWAAPQPLSQPHKHIEATKLPPSCPQSLTETGTDVYTQDVLEFNLQGLNKTGSISEDCLTLSVWTPTQEKCSQKSKKQSKKGLPVLVYVYGGSFSTGGQDVPYQIPAQWVDRAPDHIVVSFNYRVNVFGFPGAEGLDDQNVGLLDQRLAVEWVQKNIAQFGGDPEKIVIWGQSAGAASVDFYNFAYPEDPIVTGLIMDSGTTYTGTISLPGDATGANFSYVASQVGCPDLADTPEQQLACMRKVDFRIIESFVANYSDSGTQPRLAFQPSVDDKVVFSNYTQQALEGKQAKIPAIIGTNAQDGVPFAPYRVEGPDQAAANAALLTAFVCPATETTRLRQETKRTTYRFFYAGNFTNISPRPWMGAWHSAELPLIFGTHPNYRGPSTKLEYATSHAMQDAWVAFATDPVNGLSAQDWLPYDTLGSATVREFGAGVAARDVDIASLEAQCNGPVPG</sequence>
<evidence type="ECO:0000256" key="1">
    <source>
        <dbReference type="ARBA" id="ARBA00005964"/>
    </source>
</evidence>
<evidence type="ECO:0000259" key="4">
    <source>
        <dbReference type="Pfam" id="PF00135"/>
    </source>
</evidence>
<dbReference type="EMBL" id="CP099429">
    <property type="protein sequence ID" value="USW58964.1"/>
    <property type="molecule type" value="Genomic_DNA"/>
</dbReference>
<dbReference type="Pfam" id="PF00135">
    <property type="entry name" value="COesterase"/>
    <property type="match status" value="2"/>
</dbReference>
<keyword evidence="2 3" id="KW-0378">Hydrolase</keyword>
<dbReference type="InterPro" id="IPR002018">
    <property type="entry name" value="CarbesteraseB"/>
</dbReference>
<dbReference type="InterPro" id="IPR050654">
    <property type="entry name" value="AChE-related_enzymes"/>
</dbReference>
<comment type="similarity">
    <text evidence="1 3">Belongs to the type-B carboxylesterase/lipase family.</text>
</comment>
<feature type="domain" description="Carboxylesterase type B" evidence="4">
    <location>
        <begin position="27"/>
        <end position="378"/>
    </location>
</feature>
<evidence type="ECO:0000313" key="6">
    <source>
        <dbReference type="Proteomes" id="UP001056384"/>
    </source>
</evidence>
<dbReference type="InterPro" id="IPR029058">
    <property type="entry name" value="AB_hydrolase_fold"/>
</dbReference>
<evidence type="ECO:0000313" key="5">
    <source>
        <dbReference type="EMBL" id="USW58964.1"/>
    </source>
</evidence>
<gene>
    <name evidence="5" type="ORF">Slin15195_G122830</name>
</gene>
<evidence type="ECO:0000256" key="2">
    <source>
        <dbReference type="ARBA" id="ARBA00022801"/>
    </source>
</evidence>
<keyword evidence="6" id="KW-1185">Reference proteome</keyword>
<name>A0A9Q9EQN3_9PEZI</name>
<dbReference type="PANTHER" id="PTHR43918">
    <property type="entry name" value="ACETYLCHOLINESTERASE"/>
    <property type="match status" value="1"/>
</dbReference>